<protein>
    <recommendedName>
        <fullName evidence="1">HNH nuclease domain-containing protein</fullName>
    </recommendedName>
</protein>
<evidence type="ECO:0000313" key="3">
    <source>
        <dbReference type="Proteomes" id="UP000680279"/>
    </source>
</evidence>
<dbReference type="Gene3D" id="1.10.30.50">
    <property type="match status" value="1"/>
</dbReference>
<dbReference type="RefSeq" id="WP_212963993.1">
    <property type="nucleotide sequence ID" value="NZ_BOQT01000034.1"/>
</dbReference>
<evidence type="ECO:0000313" key="2">
    <source>
        <dbReference type="EMBL" id="GIN23388.1"/>
    </source>
</evidence>
<proteinExistence type="predicted"/>
<accession>A0ABQ4KDX7</accession>
<dbReference type="SMART" id="SM00507">
    <property type="entry name" value="HNHc"/>
    <property type="match status" value="1"/>
</dbReference>
<dbReference type="InterPro" id="IPR003615">
    <property type="entry name" value="HNH_nuc"/>
</dbReference>
<name>A0ABQ4KDX7_9BACI</name>
<dbReference type="CDD" id="cd00085">
    <property type="entry name" value="HNHc"/>
    <property type="match status" value="1"/>
</dbReference>
<evidence type="ECO:0000259" key="1">
    <source>
        <dbReference type="SMART" id="SM00507"/>
    </source>
</evidence>
<organism evidence="2 3">
    <name type="scientific">Siminovitchia fordii</name>
    <dbReference type="NCBI Taxonomy" id="254759"/>
    <lineage>
        <taxon>Bacteria</taxon>
        <taxon>Bacillati</taxon>
        <taxon>Bacillota</taxon>
        <taxon>Bacilli</taxon>
        <taxon>Bacillales</taxon>
        <taxon>Bacillaceae</taxon>
        <taxon>Siminovitchia</taxon>
    </lineage>
</organism>
<dbReference type="EMBL" id="BOQT01000034">
    <property type="protein sequence ID" value="GIN23388.1"/>
    <property type="molecule type" value="Genomic_DNA"/>
</dbReference>
<gene>
    <name evidence="2" type="ORF">J1TS3_45220</name>
</gene>
<sequence length="591" mass="69617">MNIKAKSEIRYALWQAYNKKCAICGEPIGYTQLQIDHIIAESTKKNQTKLYDVLKKYELPKDFQINGLYNLRPACSYCNREKSFYEAPEEITAKLLRKAKNKIGDVKREIKKYLDESNYALEIEAMRMAVKSGVLNLEEYIDQVNNFVADYGDEYVEYENSFTNFRSIKYFSVKLDGYLPKVNEPEGSCLFTFNSFYIRGMNISLSHNEILQTLFSGTKTPIELLMRPYIIDKLSEDNFIIQLGSCRFNLSKNETMHLCEVVDRFITEYIIAIEKIEKILSCQEFLPLSNDLTKYKLIRINQQLWRLMLKFASEHDNYRGESKWHIFDASGSNMIKVYNNQPTLQYNSGFHCIIHSLAESNDSWEPTDEVWLVWWDVKKNQNYGIRDYWTIEQAYKWLTNEFIPVVLYKYDVSHQRNKLGFKKGISFEEYKEHNKFNELYYRVSNRYLNINKITSVNDLLKLVNSLQSYYSVTRETYLERKSIESVYDSLIYILNISSDTDFYYICSKLNIKQTSDINDLITQVNKKKENEKPGKIYGGILDMLLRSVHVAAEYSQELLNSDEIILISEYLEPIINDYNLNKLVEAYCISK</sequence>
<feature type="domain" description="HNH nuclease" evidence="1">
    <location>
        <begin position="8"/>
        <end position="80"/>
    </location>
</feature>
<comment type="caution">
    <text evidence="2">The sequence shown here is derived from an EMBL/GenBank/DDBJ whole genome shotgun (WGS) entry which is preliminary data.</text>
</comment>
<reference evidence="2 3" key="1">
    <citation type="submission" date="2021-03" db="EMBL/GenBank/DDBJ databases">
        <title>Antimicrobial resistance genes in bacteria isolated from Japanese honey, and their potential for conferring macrolide and lincosamide resistance in the American foulbrood pathogen Paenibacillus larvae.</title>
        <authorList>
            <person name="Okamoto M."/>
            <person name="Kumagai M."/>
            <person name="Kanamori H."/>
            <person name="Takamatsu D."/>
        </authorList>
    </citation>
    <scope>NUCLEOTIDE SEQUENCE [LARGE SCALE GENOMIC DNA]</scope>
    <source>
        <strain evidence="2 3">J1TS3</strain>
    </source>
</reference>
<keyword evidence="3" id="KW-1185">Reference proteome</keyword>
<dbReference type="Proteomes" id="UP000680279">
    <property type="component" value="Unassembled WGS sequence"/>
</dbReference>